<dbReference type="InterPro" id="IPR016024">
    <property type="entry name" value="ARM-type_fold"/>
</dbReference>
<evidence type="ECO:0000256" key="13">
    <source>
        <dbReference type="ARBA" id="ARBA00022803"/>
    </source>
</evidence>
<keyword evidence="5" id="KW-0690">Ribosome biogenesis</keyword>
<evidence type="ECO:0000256" key="10">
    <source>
        <dbReference type="ARBA" id="ARBA00022741"/>
    </source>
</evidence>
<dbReference type="Proteomes" id="UP001221898">
    <property type="component" value="Unassembled WGS sequence"/>
</dbReference>
<organism evidence="20 21">
    <name type="scientific">Aldrovandia affinis</name>
    <dbReference type="NCBI Taxonomy" id="143900"/>
    <lineage>
        <taxon>Eukaryota</taxon>
        <taxon>Metazoa</taxon>
        <taxon>Chordata</taxon>
        <taxon>Craniata</taxon>
        <taxon>Vertebrata</taxon>
        <taxon>Euteleostomi</taxon>
        <taxon>Actinopterygii</taxon>
        <taxon>Neopterygii</taxon>
        <taxon>Teleostei</taxon>
        <taxon>Notacanthiformes</taxon>
        <taxon>Halosauridae</taxon>
        <taxon>Aldrovandia</taxon>
    </lineage>
</organism>
<dbReference type="Pfam" id="PF20502">
    <property type="entry name" value="DNAPKcs_CC1-2"/>
    <property type="match status" value="1"/>
</dbReference>
<comment type="similarity">
    <text evidence="2">Belongs to the PI3/PI4-kinase family.</text>
</comment>
<dbReference type="InterPro" id="IPR011989">
    <property type="entry name" value="ARM-like"/>
</dbReference>
<dbReference type="GO" id="GO:0004677">
    <property type="term" value="F:DNA-dependent protein kinase activity"/>
    <property type="evidence" value="ECO:0007669"/>
    <property type="project" value="InterPro"/>
</dbReference>
<feature type="domain" description="FATC" evidence="19">
    <location>
        <begin position="4043"/>
        <end position="4075"/>
    </location>
</feature>
<reference evidence="20" key="1">
    <citation type="journal article" date="2023" name="Science">
        <title>Genome structures resolve the early diversification of teleost fishes.</title>
        <authorList>
            <person name="Parey E."/>
            <person name="Louis A."/>
            <person name="Montfort J."/>
            <person name="Bouchez O."/>
            <person name="Roques C."/>
            <person name="Iampietro C."/>
            <person name="Lluch J."/>
            <person name="Castinel A."/>
            <person name="Donnadieu C."/>
            <person name="Desvignes T."/>
            <person name="Floi Bucao C."/>
            <person name="Jouanno E."/>
            <person name="Wen M."/>
            <person name="Mejri S."/>
            <person name="Dirks R."/>
            <person name="Jansen H."/>
            <person name="Henkel C."/>
            <person name="Chen W.J."/>
            <person name="Zahm M."/>
            <person name="Cabau C."/>
            <person name="Klopp C."/>
            <person name="Thompson A.W."/>
            <person name="Robinson-Rechavi M."/>
            <person name="Braasch I."/>
            <person name="Lecointre G."/>
            <person name="Bobe J."/>
            <person name="Postlethwait J.H."/>
            <person name="Berthelot C."/>
            <person name="Roest Crollius H."/>
            <person name="Guiguen Y."/>
        </authorList>
    </citation>
    <scope>NUCLEOTIDE SEQUENCE</scope>
    <source>
        <strain evidence="20">NC1722</strain>
    </source>
</reference>
<dbReference type="FunFam" id="1.10.1070.11:FF:000018">
    <property type="entry name" value="DNA-dependent protein kinase catalytic subunit"/>
    <property type="match status" value="1"/>
</dbReference>
<dbReference type="InterPro" id="IPR018936">
    <property type="entry name" value="PI3/4_kinase_CS"/>
</dbReference>
<keyword evidence="8" id="KW-0808">Transferase</keyword>
<evidence type="ECO:0000313" key="20">
    <source>
        <dbReference type="EMBL" id="KAJ8403277.1"/>
    </source>
</evidence>
<dbReference type="GO" id="GO:0033152">
    <property type="term" value="P:immunoglobulin V(D)J recombination"/>
    <property type="evidence" value="ECO:0007669"/>
    <property type="project" value="TreeGrafter"/>
</dbReference>
<dbReference type="Pfam" id="PF02259">
    <property type="entry name" value="FAT"/>
    <property type="match status" value="1"/>
</dbReference>
<dbReference type="InterPro" id="IPR003151">
    <property type="entry name" value="PIK-rel_kinase_FAT"/>
</dbReference>
<evidence type="ECO:0000256" key="15">
    <source>
        <dbReference type="ARBA" id="ARBA00023204"/>
    </source>
</evidence>
<dbReference type="InterPro" id="IPR046803">
    <property type="entry name" value="DNAPKcs_CC1-2"/>
</dbReference>
<comment type="subcellular location">
    <subcellularLocation>
        <location evidence="1">Nucleus</location>
        <location evidence="1">Nucleolus</location>
    </subcellularLocation>
</comment>
<dbReference type="InterPro" id="IPR012582">
    <property type="entry name" value="DNAPKcs_CC3"/>
</dbReference>
<evidence type="ECO:0000256" key="3">
    <source>
        <dbReference type="ARBA" id="ARBA00012513"/>
    </source>
</evidence>
<dbReference type="GO" id="GO:0008630">
    <property type="term" value="P:intrinsic apoptotic signaling pathway in response to DNA damage"/>
    <property type="evidence" value="ECO:0007669"/>
    <property type="project" value="TreeGrafter"/>
</dbReference>
<dbReference type="Pfam" id="PF08163">
    <property type="entry name" value="DNAPKcs_CC3"/>
    <property type="match status" value="1"/>
</dbReference>
<dbReference type="GO" id="GO:0005730">
    <property type="term" value="C:nucleolus"/>
    <property type="evidence" value="ECO:0007669"/>
    <property type="project" value="UniProtKB-SubCell"/>
</dbReference>
<dbReference type="Pfam" id="PF19704">
    <property type="entry name" value="DNAPKcs_CC5"/>
    <property type="match status" value="1"/>
</dbReference>
<feature type="domain" description="FAT" evidence="18">
    <location>
        <begin position="2870"/>
        <end position="3487"/>
    </location>
</feature>
<evidence type="ECO:0000256" key="14">
    <source>
        <dbReference type="ARBA" id="ARBA00022840"/>
    </source>
</evidence>
<comment type="caution">
    <text evidence="20">The sequence shown here is derived from an EMBL/GenBank/DDBJ whole genome shotgun (WGS) entry which is preliminary data.</text>
</comment>
<dbReference type="Pfam" id="PF20500">
    <property type="entry name" value="DNA-PKcs_N"/>
    <property type="match status" value="1"/>
</dbReference>
<dbReference type="SUPFAM" id="SSF48371">
    <property type="entry name" value="ARM repeat"/>
    <property type="match status" value="3"/>
</dbReference>
<dbReference type="GO" id="GO:0000723">
    <property type="term" value="P:telomere maintenance"/>
    <property type="evidence" value="ECO:0007669"/>
    <property type="project" value="TreeGrafter"/>
</dbReference>
<dbReference type="PANTHER" id="PTHR11139:SF68">
    <property type="entry name" value="DNA-DEPENDENT PROTEIN KINASE CATALYTIC SUBUNIT"/>
    <property type="match status" value="1"/>
</dbReference>
<dbReference type="InterPro" id="IPR050517">
    <property type="entry name" value="DDR_Repair_Kinase"/>
</dbReference>
<accession>A0AAD7SIJ9</accession>
<dbReference type="InterPro" id="IPR036940">
    <property type="entry name" value="PI3/4_kinase_cat_sf"/>
</dbReference>
<evidence type="ECO:0000259" key="18">
    <source>
        <dbReference type="PROSITE" id="PS51189"/>
    </source>
</evidence>
<keyword evidence="14" id="KW-0067">ATP-binding</keyword>
<evidence type="ECO:0000256" key="9">
    <source>
        <dbReference type="ARBA" id="ARBA00022737"/>
    </source>
</evidence>
<dbReference type="SMART" id="SM00146">
    <property type="entry name" value="PI3Kc"/>
    <property type="match status" value="1"/>
</dbReference>
<keyword evidence="11" id="KW-0227">DNA damage</keyword>
<dbReference type="PROSITE" id="PS00915">
    <property type="entry name" value="PI3_4_KINASE_1"/>
    <property type="match status" value="1"/>
</dbReference>
<dbReference type="PROSITE" id="PS00916">
    <property type="entry name" value="PI3_4_KINASE_2"/>
    <property type="match status" value="1"/>
</dbReference>
<dbReference type="Gene3D" id="3.30.1010.10">
    <property type="entry name" value="Phosphatidylinositol 3-kinase Catalytic Subunit, Chain A, domain 4"/>
    <property type="match status" value="1"/>
</dbReference>
<proteinExistence type="inferred from homology"/>
<keyword evidence="21" id="KW-1185">Reference proteome</keyword>
<dbReference type="GO" id="GO:0005524">
    <property type="term" value="F:ATP binding"/>
    <property type="evidence" value="ECO:0007669"/>
    <property type="project" value="UniProtKB-KW"/>
</dbReference>
<dbReference type="Pfam" id="PF00454">
    <property type="entry name" value="PI3_PI4_kinase"/>
    <property type="match status" value="1"/>
</dbReference>
<dbReference type="Pfam" id="PF02260">
    <property type="entry name" value="FATC"/>
    <property type="match status" value="1"/>
</dbReference>
<keyword evidence="10" id="KW-0547">Nucleotide-binding</keyword>
<dbReference type="SMART" id="SM01344">
    <property type="entry name" value="NUC194"/>
    <property type="match status" value="1"/>
</dbReference>
<evidence type="ECO:0000256" key="4">
    <source>
        <dbReference type="ARBA" id="ARBA00018077"/>
    </source>
</evidence>
<dbReference type="GO" id="GO:0042254">
    <property type="term" value="P:ribosome biogenesis"/>
    <property type="evidence" value="ECO:0007669"/>
    <property type="project" value="UniProtKB-KW"/>
</dbReference>
<dbReference type="PROSITE" id="PS50290">
    <property type="entry name" value="PI3_4_KINASE_3"/>
    <property type="match status" value="1"/>
</dbReference>
<evidence type="ECO:0000256" key="8">
    <source>
        <dbReference type="ARBA" id="ARBA00022679"/>
    </source>
</evidence>
<dbReference type="PROSITE" id="PS51190">
    <property type="entry name" value="FATC"/>
    <property type="match status" value="1"/>
</dbReference>
<dbReference type="SMART" id="SM01343">
    <property type="entry name" value="FATC"/>
    <property type="match status" value="1"/>
</dbReference>
<dbReference type="InterPro" id="IPR045581">
    <property type="entry name" value="DNAPKcs_CC5"/>
</dbReference>
<evidence type="ECO:0000259" key="17">
    <source>
        <dbReference type="PROSITE" id="PS50290"/>
    </source>
</evidence>
<evidence type="ECO:0000256" key="5">
    <source>
        <dbReference type="ARBA" id="ARBA00022517"/>
    </source>
</evidence>
<dbReference type="SUPFAM" id="SSF56112">
    <property type="entry name" value="Protein kinase-like (PK-like)"/>
    <property type="match status" value="1"/>
</dbReference>
<dbReference type="FunFam" id="3.30.1010.10:FF:000013">
    <property type="entry name" value="Protein kinase, DNA-activated, catalytic subunit"/>
    <property type="match status" value="1"/>
</dbReference>
<gene>
    <name evidence="20" type="ORF">AAFF_G00354940</name>
</gene>
<evidence type="ECO:0000256" key="6">
    <source>
        <dbReference type="ARBA" id="ARBA00022527"/>
    </source>
</evidence>
<keyword evidence="16" id="KW-0539">Nucleus</keyword>
<keyword evidence="13" id="KW-0802">TPR repeat</keyword>
<dbReference type="InterPro" id="IPR046804">
    <property type="entry name" value="DNA-PKcs_N"/>
</dbReference>
<dbReference type="Gene3D" id="1.10.1070.11">
    <property type="entry name" value="Phosphatidylinositol 3-/4-kinase, catalytic domain"/>
    <property type="match status" value="1"/>
</dbReference>
<dbReference type="InterPro" id="IPR003152">
    <property type="entry name" value="FATC_dom"/>
</dbReference>
<sequence>MALLESGVSVTVEGIRGYLTKLLSLLSEEETRDAALRCHDIIGDLGHECMISKTENELVLQISLLFSKEDGLLGFLRKSLNNKELTESRVEILGLLEKVLQRISSNVKGWEKNYAIDIKDTCLIVYTKDKAAKCRAPALELLIKILYMTKDSFIVQDFKVGDMFNKFYGELCQKSKLPDTVLGNIYELLGVLGEVQPTDMISNADKLYKAYLGELKSQMMSHTKEPKLPVVAGCLKGVTALMVNFTKSMEEDPGTSKEIFNYALMAISPQAEMKRYAVTFAGLRLFAKHAAQFSSCFMDQYRTVFDVMSKWCGHRNAEMKKTSYYALESFLKQIAALVAEDVELHKSKLKFFMQNFCAIIKTTESTHKELSIAIRGYGLFAAPCKVVCPQDVDLMYTELIQRCKQMYLTESDTEDDNLYQLPSFLDSIASVLFHLDRIPDVYRPVLERLLVVQIECFPQYSQRMQPVCCRSIVKVLVAVASKGPVLWSFIATVVHQGVIRVCSKPVLLTEEKVGFQAAIKPVEEAENATQMHTGKWKIPSYCDYLDLFRGLLDCVQFTDSGILDGPFEAKSAALKSLNRLLYDEMIKSVLKIIEKLDLSVQKLSPEEESANDANSIHIPSSDPVVHLQPNKPKDFTAFINLVEFSSELLLQKHMDYFEQWVYPLSYELILQSTRFPLVSGFYKMLSVSMKIAKKIKYFKQVDTKSFQSNPQDPEKSACFALFEKFGKEVSVRMKRYKDELLASCFTFVLSLHHDIIALDITAYIPALKAAFKLGLSHPPLANVALDALEEWSSCLSRHVMQPHYSEILPCLDSYLKTATSNDEDQNNNWEVMSLSSGQEKGYSKILTRLLKKSKPLARGEDCPSALVRCRVVQLLGHLGGQLNRSLVTVTSSEEMMKKFVAWDSERSVSFAVPFADMKPIIYLDSYLPTITELALSTSDRQTKVAACELLHSVVVYMLGKASQIPGKEGAAPPMHSLYKHIFPALLRLACDVDQVTRQLYQPLVKQTIHWFTNNKKLESQDTVLLLEAILDGVVDPVDSTLRDFCGQCIQEFLTWSIKQTTPKEQEKSPANIKSLFKRIYSLALHPNVFKRLGAALAFNSIYKQFREENALVEQFVFEALVIFVESLSLAHTDERSLGTLQQCGDAIDHLKRIIKYKADSLNQTCKRRIPRGFPPDKMVSLADIVTWLLLQCGRPQTECRHKCMELFYEFVILLPGNRNAASWLEDLLKHQGVDYLISMFEGGGHGNQGSSGLLSQATISDLEGPFSLRATLQWMDMLLAALDCYNTFIGLHLIKPHEMLGFKEKSNFLKAIQFFITELAMQDLTAAESCFSVVLKGSLYSPKEKEDYNYSKGSIIVRLMEFVTMVLNRGQQNIWKLLEKEVLNSAFFELVAVIVCEPSIIGFNMGNVEVMTNLPGVCVPLLTALLTSPYKDNMECSIQKKMSPKSVEELCDVDLYDPEARTSHARLWLMLSACKQLHQAGLLNSTLHSEGSSLGLSLGSGLLSVVYRGIAPSEERKSLPSMDVSSRKLASGLLQLAFSLGGQSEQLVHLLLNTLMLSVPLPGSSTRNYTSFAHGEYFYSLFQTTINTELLKNLDATMPLLMKAATNSSSMVSILLNGMLDQSFSERLLRKSQGSRLVEWILDSWISLRPWWASTNSSPESKMATLTLLSKMLQIDSTICFNARHEEAVFSTYISLITDTVLPLNLKSHALVILPFFTTLPEEPLMELQKALEVLVASHFPMQSDEFPKGSLNFNNYADCIKKFLDALELSHSPVLLKLLAEVLCREERHVMEELFQTTFQKIAKRSNSEQQVVLLNAIYETFQVESLSSNATRHAILERVLLTLILHCSIDALRHFFISHVPKIMTTLQARFIKSSEVAFEDQINKKKGCYKLLEVLYSRLPKEEVYSKDSKINQAFCGTNLVEGNELSKTLLKSCFETFTENMAGETQLLEKRRQYHCAAYNCAIAVISRSFNETKFYQGFLFSEKPEKNQFIFENIIDTQKAYRFPIEVEVPLERKNKFLTIRKEASEEKEEEPQYLSTQSFMANSSLSEEMSQFDFSTGVQSFSYSSEITGRQTAAKSQARVETALQDEMLELEMDELNQHECMATMITLVKHMQKNNITPSVEQGKVPNELPPWMKFLQGKLENSSTQLNIRLFIAKLIINTEEVFRPYAKLWLGPLLQLVVSENNGGDGIHFMVVDIVVTVLSWTSLTTPKGKTKDEVLANQLLGLLMKNCFHSKRAVFRHNLEIIKTVVECWKDCLVVPYSLIYEGFSGTDPNSKDNSVGLQLLGIVLANNLPPYDPRCGIECQRYFQSLADNLTFTRFKEIYSAASEIIGLSMQFMAEKEKQSEGLLFDLTSSRLKDLKKMNKDDKFIVCLSKISKHFPPFLDGFLNQVFFLLPKLHGMLKTHCLECVLSRADEIPDIYLQLKSKDFTQVMTHRDVARQIVCLDLVHKILVNMKPEEVQEILVAVTSFISHPSPVCRERMYDILMWIHDNYSDKESQSDNTSLEVFSRAKDTLLQGLLDENKGLQLYVHNFWSHQSRLPTTTLDRMLVVLHSLYSYRTEARFLSLATNLLLELTTRSPDYNRAMFEYPLSECKFQEYVIDSNWRHRSTILTPMFAETQATQGGSRSQSQDITVSPGGIAGGQLRATQATLEFTPTQTAGRRKAFNWLTGSSVDTLAEYSLPSSDSLMIFGKKTDRQQVSRKALGTEFGSKQLSNHANQGDRVTNDIAEKRAHILRLKRKFLKDHEKEEFADQKVRRDAQITLYRSYRLGDLPDIQIKHSSLIAPLQALAQRDPSLAKQLFSSLFAGILLETDSGERRRITEQLLEDINNFLSKSKMFFPPFVSCIQEMSYQHKELLKVHPLGVSSSALSSLQQPMGILLLEESLLQDCIPEEPAAKRARIQNRISPDTERWFHLAKLYRSLGDYDVVRGIFSGKIKTKPITSRALQAEAKSDFAEAVKLYNEALNTEEWMDGEPTDTEKDFWEVASLEAYSHLTEWKALQYCCTINIDDSTPVNLQKIWTNPFYQEVYLPYLMRSLLKQLQLGEQNQTLLSFVDSAMKVEERKNIMETHYSQELSLLYILQEDYDRAKYYATNSIQVFMQSYSSIDTLLNESRMTKLQSVQALTEIQEFLHFITGDVSLNSLKNLIRIWTDRYPDSKMDPMNVWDDIITSRSFFLDRIAQKWTSTIANNNSMELDGDGATEMKIEPNHSQDLSTMIKDCKFSMKLRMADSAWMQNNFSVATKLLKELHREAKMQSGWLLRWVHSFSRFSHRRSQTQGSAEQILTVLKTIPLLDDTGIEHKNATAQVFQDHHILQGTTYYIMASAMSKDSTVLQSIGNEKANRLLELSGSSSSFNPQQVVVGLTGRLQEQSSHVSDFPELTTFPIIVVEMLLKALKMNSEEARLKFPRLLQIIELYPGDALNLMAKEVLSVPCWQLIGWTSQMMALLDKQEAIAVQQVIQQIAEFYPQALIYPYMISSENYEFQDSATGQTNKDFVTRLKYLLDKGGIVKDFINALQQLTNPEMLFKDWWDTVKNELDKPKTDKKTVKMMYEEMYSNLGDQRGNGFGSFRKRFIQKFAKEVEKLLGAGGSKLFEKRKDKAYVKAVDGLVSSMRQGVQKEPGNLKEYSSWMSNFRADMLRNELEIPGQYDGRSKPLPEYHAKIIGFDERVKVMGSIRKPKRLIIRGDDEHEYPFLVKGGEDLRQDQRIEQLFSIMNTVLSKDASCSQRNMVLHTYQVVPMTTRIGLIEWMRNTCTLKDFLHSSRTEEEKRNATRPNEAYDNWLSKVAGKIEGIPRYAEAYKKANRNETVTNFKKIEHFVPEDLLRRAFLKMSTTPEAFLFLRSHFTGSHALICISQWILGIGDRHLSNFMINLETGGMIGIDFGHAFGSATQFLPVPELMPFRLTQQFLNLMQPMRELGLIQSVMVHSLRAYRADPDLLLNTMDIFVKEPSLDWKNFELKQLKKGGTWIQSVNTKEINWYPIQKVNFARRKLEGANPAAITSEELKLGFEKEPAFKGMLAVVRGQEEHNVRAQTPDDGLSVETQVDCLLDQATDPNVLGRVWVGWEPWI</sequence>
<dbReference type="InterPro" id="IPR011009">
    <property type="entry name" value="Kinase-like_dom_sf"/>
</dbReference>
<keyword evidence="15" id="KW-0234">DNA repair</keyword>
<evidence type="ECO:0000256" key="2">
    <source>
        <dbReference type="ARBA" id="ARBA00011031"/>
    </source>
</evidence>
<keyword evidence="12" id="KW-0418">Kinase</keyword>
<evidence type="ECO:0000256" key="1">
    <source>
        <dbReference type="ARBA" id="ARBA00004604"/>
    </source>
</evidence>
<name>A0AAD7SIJ9_9TELE</name>
<evidence type="ECO:0000256" key="7">
    <source>
        <dbReference type="ARBA" id="ARBA00022553"/>
    </source>
</evidence>
<evidence type="ECO:0000313" key="21">
    <source>
        <dbReference type="Proteomes" id="UP001221898"/>
    </source>
</evidence>
<evidence type="ECO:0000259" key="19">
    <source>
        <dbReference type="PROSITE" id="PS51190"/>
    </source>
</evidence>
<evidence type="ECO:0000256" key="12">
    <source>
        <dbReference type="ARBA" id="ARBA00022777"/>
    </source>
</evidence>
<dbReference type="Gene3D" id="1.25.10.10">
    <property type="entry name" value="Leucine-rich Repeat Variant"/>
    <property type="match status" value="1"/>
</dbReference>
<keyword evidence="7" id="KW-0597">Phosphoprotein</keyword>
<dbReference type="InterPro" id="IPR000403">
    <property type="entry name" value="PI3/4_kinase_cat_dom"/>
</dbReference>
<evidence type="ECO:0000256" key="16">
    <source>
        <dbReference type="ARBA" id="ARBA00023242"/>
    </source>
</evidence>
<feature type="domain" description="PI3K/PI4K catalytic" evidence="17">
    <location>
        <begin position="3672"/>
        <end position="4000"/>
    </location>
</feature>
<dbReference type="InterPro" id="IPR014009">
    <property type="entry name" value="PIK_FAT"/>
</dbReference>
<dbReference type="GO" id="GO:0006303">
    <property type="term" value="P:double-strand break repair via nonhomologous end joining"/>
    <property type="evidence" value="ECO:0007669"/>
    <property type="project" value="InterPro"/>
</dbReference>
<dbReference type="CDD" id="cd05172">
    <property type="entry name" value="PIKKc_DNA-PK"/>
    <property type="match status" value="1"/>
</dbReference>
<dbReference type="EC" id="2.7.11.1" evidence="3"/>
<evidence type="ECO:0000256" key="11">
    <source>
        <dbReference type="ARBA" id="ARBA00022763"/>
    </source>
</evidence>
<dbReference type="PROSITE" id="PS51189">
    <property type="entry name" value="FAT"/>
    <property type="match status" value="1"/>
</dbReference>
<dbReference type="InterPro" id="IPR037706">
    <property type="entry name" value="DNA-PK_dom"/>
</dbReference>
<dbReference type="EMBL" id="JAINUG010000059">
    <property type="protein sequence ID" value="KAJ8403277.1"/>
    <property type="molecule type" value="Genomic_DNA"/>
</dbReference>
<dbReference type="PANTHER" id="PTHR11139">
    <property type="entry name" value="ATAXIA TELANGIECTASIA MUTATED ATM -RELATED"/>
    <property type="match status" value="1"/>
</dbReference>
<keyword evidence="9" id="KW-0677">Repeat</keyword>
<keyword evidence="6" id="KW-0723">Serine/threonine-protein kinase</keyword>
<protein>
    <recommendedName>
        <fullName evidence="4">DNA-dependent protein kinase catalytic subunit</fullName>
        <ecNumber evidence="3">2.7.11.1</ecNumber>
    </recommendedName>
</protein>